<dbReference type="Pfam" id="PF02661">
    <property type="entry name" value="Fic"/>
    <property type="match status" value="1"/>
</dbReference>
<dbReference type="InterPro" id="IPR003812">
    <property type="entry name" value="Fido"/>
</dbReference>
<proteinExistence type="predicted"/>
<dbReference type="EMBL" id="JARJLM010000371">
    <property type="protein sequence ID" value="MDF3835634.1"/>
    <property type="molecule type" value="Genomic_DNA"/>
</dbReference>
<feature type="domain" description="Fido" evidence="1">
    <location>
        <begin position="130"/>
        <end position="286"/>
    </location>
</feature>
<dbReference type="Proteomes" id="UP001216674">
    <property type="component" value="Unassembled WGS sequence"/>
</dbReference>
<dbReference type="InterPro" id="IPR040198">
    <property type="entry name" value="Fido_containing"/>
</dbReference>
<evidence type="ECO:0000259" key="1">
    <source>
        <dbReference type="PROSITE" id="PS51459"/>
    </source>
</evidence>
<dbReference type="InterPro" id="IPR040782">
    <property type="entry name" value="KfrB"/>
</dbReference>
<dbReference type="SUPFAM" id="SSF140931">
    <property type="entry name" value="Fic-like"/>
    <property type="match status" value="1"/>
</dbReference>
<dbReference type="Gene3D" id="1.10.3290.10">
    <property type="entry name" value="Fido-like domain"/>
    <property type="match status" value="1"/>
</dbReference>
<gene>
    <name evidence="2" type="ORF">P3W85_22165</name>
</gene>
<evidence type="ECO:0000313" key="2">
    <source>
        <dbReference type="EMBL" id="MDF3835634.1"/>
    </source>
</evidence>
<keyword evidence="3" id="KW-1185">Reference proteome</keyword>
<dbReference type="RefSeq" id="WP_276266356.1">
    <property type="nucleotide sequence ID" value="NZ_JARJLM010000371.1"/>
</dbReference>
<name>A0ABT6ASN0_9BURK</name>
<dbReference type="InterPro" id="IPR036597">
    <property type="entry name" value="Fido-like_dom_sf"/>
</dbReference>
<dbReference type="PANTHER" id="PTHR13504:SF33">
    <property type="entry name" value="FIC FAMILY PROTEIN"/>
    <property type="match status" value="1"/>
</dbReference>
<sequence>MTTSSPWIWRRADWPAESLVHDAELAAPDLAEAYRIHGVLEGKAMAIGLGSTSQVALDALSDEVLATAAIEGERLSLDAVRSSVMRRLGLATSGPINRNVDGLVEVISDATTAIDTPLDEDRLCRWQSALFPGGTSGIHRIAVGRYRGHADPMQIVSGQPGCEVVHYEAPPSKDVPAQMKRFLTWFADTSPAQATALPARGKPIDGFARAAIAHLWFESIHPFEDGNGRIGRAIVDMAMAQHLRQPVRLYSLSRQFLTSRAAYYDALNHAQRGETDVTAWVRWFARQITAACHAASQVIDQAIEKRRFWEKQEGSGLHERQRKVLQRLLDDGDGGFSGGLNAEKYMKMTGISKATATRDLTEMVMGGQLWSHGVGKAVRYYISVPGWAHGVGMETSPIGPDAEVGSVVADEERETKQSERNVRAAVEAGGYTVSEKSGGQDRQYIGPIVAVSTLHVAQHIGRRQVVIHDTRLLDRVPAMGDRLDMKFKDGHGTVLDMDSADKDLGR</sequence>
<dbReference type="PANTHER" id="PTHR13504">
    <property type="entry name" value="FIDO DOMAIN-CONTAINING PROTEIN DDB_G0283145"/>
    <property type="match status" value="1"/>
</dbReference>
<reference evidence="2 3" key="1">
    <citation type="submission" date="2023-03" db="EMBL/GenBank/DDBJ databases">
        <title>Draft assemblies of triclosan tolerant bacteria isolated from returned activated sludge.</title>
        <authorList>
            <person name="Van Hamelsveld S."/>
        </authorList>
    </citation>
    <scope>NUCLEOTIDE SEQUENCE [LARGE SCALE GENOMIC DNA]</scope>
    <source>
        <strain evidence="2 3">GW210010_S58</strain>
    </source>
</reference>
<dbReference type="PROSITE" id="PS51459">
    <property type="entry name" value="FIDO"/>
    <property type="match status" value="1"/>
</dbReference>
<organism evidence="2 3">
    <name type="scientific">Cupriavidus basilensis</name>
    <dbReference type="NCBI Taxonomy" id="68895"/>
    <lineage>
        <taxon>Bacteria</taxon>
        <taxon>Pseudomonadati</taxon>
        <taxon>Pseudomonadota</taxon>
        <taxon>Betaproteobacteria</taxon>
        <taxon>Burkholderiales</taxon>
        <taxon>Burkholderiaceae</taxon>
        <taxon>Cupriavidus</taxon>
    </lineage>
</organism>
<dbReference type="Pfam" id="PF13776">
    <property type="entry name" value="DUF4172"/>
    <property type="match status" value="1"/>
</dbReference>
<dbReference type="InterPro" id="IPR025230">
    <property type="entry name" value="DUF4172"/>
</dbReference>
<comment type="caution">
    <text evidence="2">The sequence shown here is derived from an EMBL/GenBank/DDBJ whole genome shotgun (WGS) entry which is preliminary data.</text>
</comment>
<accession>A0ABT6ASN0</accession>
<evidence type="ECO:0000313" key="3">
    <source>
        <dbReference type="Proteomes" id="UP001216674"/>
    </source>
</evidence>
<dbReference type="Pfam" id="PF18790">
    <property type="entry name" value="KfrB"/>
    <property type="match status" value="1"/>
</dbReference>
<protein>
    <submittedName>
        <fullName evidence="2">Fic family protein</fullName>
    </submittedName>
</protein>
<dbReference type="Gene3D" id="1.10.10.10">
    <property type="entry name" value="Winged helix-like DNA-binding domain superfamily/Winged helix DNA-binding domain"/>
    <property type="match status" value="1"/>
</dbReference>
<dbReference type="InterPro" id="IPR036388">
    <property type="entry name" value="WH-like_DNA-bd_sf"/>
</dbReference>